<gene>
    <name evidence="5" type="primary">LOC105428693</name>
</gene>
<dbReference type="RefSeq" id="XP_011639428.1">
    <property type="nucleotide sequence ID" value="XM_011641126.1"/>
</dbReference>
<accession>A0A6I9WBF6</accession>
<sequence>MPKKVKDVQSFIGLAGYYRKFIEDFSRIAKPLTKLTKKGEKFEWTETQQNAFDMLKNKLTTASILKYPDFTREFLLTTDASDYAIGAVLSQGEKNKLQRRAKAPLMITDTPTKQFEKCALDIVGPLPVTTMGNKYTLTFQDNLTKFSKGIPVQNQEATTIAKELDEWIPYAMFAYNTTPHTATGSRRSNWYMGTRHHYLRP</sequence>
<dbReference type="GO" id="GO:0042575">
    <property type="term" value="C:DNA polymerase complex"/>
    <property type="evidence" value="ECO:0007669"/>
    <property type="project" value="UniProtKB-ARBA"/>
</dbReference>
<protein>
    <recommendedName>
        <fullName evidence="1">RNA-directed DNA polymerase</fullName>
        <ecNumber evidence="1">2.7.7.49</ecNumber>
    </recommendedName>
</protein>
<evidence type="ECO:0000256" key="2">
    <source>
        <dbReference type="ARBA" id="ARBA00023268"/>
    </source>
</evidence>
<dbReference type="Proteomes" id="UP000504615">
    <property type="component" value="Unplaced"/>
</dbReference>
<proteinExistence type="predicted"/>
<dbReference type="Gene3D" id="3.30.420.10">
    <property type="entry name" value="Ribonuclease H-like superfamily/Ribonuclease H"/>
    <property type="match status" value="1"/>
</dbReference>
<keyword evidence="4" id="KW-1185">Reference proteome</keyword>
<evidence type="ECO:0000313" key="4">
    <source>
        <dbReference type="Proteomes" id="UP000504615"/>
    </source>
</evidence>
<dbReference type="InterPro" id="IPR012337">
    <property type="entry name" value="RNaseH-like_sf"/>
</dbReference>
<dbReference type="AlphaFoldDB" id="A0A6I9WBF6"/>
<dbReference type="InterPro" id="IPR041577">
    <property type="entry name" value="RT_RNaseH_2"/>
</dbReference>
<dbReference type="GO" id="GO:0003964">
    <property type="term" value="F:RNA-directed DNA polymerase activity"/>
    <property type="evidence" value="ECO:0007669"/>
    <property type="project" value="UniProtKB-EC"/>
</dbReference>
<reference evidence="5" key="1">
    <citation type="submission" date="2025-08" db="UniProtKB">
        <authorList>
            <consortium name="RefSeq"/>
        </authorList>
    </citation>
    <scope>IDENTIFICATION</scope>
</reference>
<dbReference type="SUPFAM" id="SSF53098">
    <property type="entry name" value="Ribonuclease H-like"/>
    <property type="match status" value="1"/>
</dbReference>
<dbReference type="FunFam" id="3.30.70.270:FF:000020">
    <property type="entry name" value="Transposon Tf2-6 polyprotein-like Protein"/>
    <property type="match status" value="1"/>
</dbReference>
<evidence type="ECO:0000256" key="1">
    <source>
        <dbReference type="ARBA" id="ARBA00012493"/>
    </source>
</evidence>
<evidence type="ECO:0000259" key="3">
    <source>
        <dbReference type="Pfam" id="PF17919"/>
    </source>
</evidence>
<dbReference type="Gene3D" id="3.30.70.270">
    <property type="match status" value="1"/>
</dbReference>
<dbReference type="EC" id="2.7.7.49" evidence="1"/>
<dbReference type="InterPro" id="IPR043502">
    <property type="entry name" value="DNA/RNA_pol_sf"/>
</dbReference>
<feature type="domain" description="Reverse transcriptase/retrotransposon-derived protein RNase H-like" evidence="3">
    <location>
        <begin position="44"/>
        <end position="96"/>
    </location>
</feature>
<dbReference type="PANTHER" id="PTHR37984">
    <property type="entry name" value="PROTEIN CBG26694"/>
    <property type="match status" value="1"/>
</dbReference>
<dbReference type="InterPro" id="IPR050951">
    <property type="entry name" value="Retrovirus_Pol_polyprotein"/>
</dbReference>
<dbReference type="OrthoDB" id="8193822at2759"/>
<keyword evidence="2" id="KW-0511">Multifunctional enzyme</keyword>
<organism evidence="4 5">
    <name type="scientific">Pogonomyrmex barbatus</name>
    <name type="common">red harvester ant</name>
    <dbReference type="NCBI Taxonomy" id="144034"/>
    <lineage>
        <taxon>Eukaryota</taxon>
        <taxon>Metazoa</taxon>
        <taxon>Ecdysozoa</taxon>
        <taxon>Arthropoda</taxon>
        <taxon>Hexapoda</taxon>
        <taxon>Insecta</taxon>
        <taxon>Pterygota</taxon>
        <taxon>Neoptera</taxon>
        <taxon>Endopterygota</taxon>
        <taxon>Hymenoptera</taxon>
        <taxon>Apocrita</taxon>
        <taxon>Aculeata</taxon>
        <taxon>Formicoidea</taxon>
        <taxon>Formicidae</taxon>
        <taxon>Myrmicinae</taxon>
        <taxon>Pogonomyrmex</taxon>
    </lineage>
</organism>
<dbReference type="KEGG" id="pbar:105428693"/>
<dbReference type="Pfam" id="PF17919">
    <property type="entry name" value="RT_RNaseH_2"/>
    <property type="match status" value="1"/>
</dbReference>
<name>A0A6I9WBF6_9HYME</name>
<dbReference type="GeneID" id="105428693"/>
<evidence type="ECO:0000313" key="5">
    <source>
        <dbReference type="RefSeq" id="XP_011639428.1"/>
    </source>
</evidence>
<dbReference type="SUPFAM" id="SSF56672">
    <property type="entry name" value="DNA/RNA polymerases"/>
    <property type="match status" value="1"/>
</dbReference>
<dbReference type="InterPro" id="IPR036397">
    <property type="entry name" value="RNaseH_sf"/>
</dbReference>
<dbReference type="PANTHER" id="PTHR37984:SF5">
    <property type="entry name" value="PROTEIN NYNRIN-LIKE"/>
    <property type="match status" value="1"/>
</dbReference>
<dbReference type="InterPro" id="IPR043128">
    <property type="entry name" value="Rev_trsase/Diguanyl_cyclase"/>
</dbReference>
<dbReference type="GO" id="GO:0003676">
    <property type="term" value="F:nucleic acid binding"/>
    <property type="evidence" value="ECO:0007669"/>
    <property type="project" value="InterPro"/>
</dbReference>